<sequence>MYIHTFSLLLIVVQDGDSKANFDIRTPTLLLDIETLFSLDAPQTDSINGSVFDWWYFDAVSETNSGDSLVITFFASSVAAFPFLNANETSVTTAYVWASFANGTVFAGSVPATFATVAGVDGGTNSSGEWHSAGFNWAALTDNLSKYEVVIVSESLQVKGRLTLTSASIKYNT</sequence>
<dbReference type="OrthoDB" id="5344254at2759"/>
<evidence type="ECO:0000313" key="3">
    <source>
        <dbReference type="EMBL" id="OGE47844.1"/>
    </source>
</evidence>
<keyword evidence="1" id="KW-0732">Signal</keyword>
<feature type="signal peptide" evidence="1">
    <location>
        <begin position="1"/>
        <end position="18"/>
    </location>
</feature>
<evidence type="ECO:0000259" key="2">
    <source>
        <dbReference type="Pfam" id="PF24137"/>
    </source>
</evidence>
<feature type="chain" id="PRO_5009519215" description="Diels-Alderase N-terminal domain-containing protein" evidence="1">
    <location>
        <begin position="19"/>
        <end position="173"/>
    </location>
</feature>
<keyword evidence="4" id="KW-1185">Reference proteome</keyword>
<dbReference type="SUPFAM" id="SSF159245">
    <property type="entry name" value="AttH-like"/>
    <property type="match status" value="1"/>
</dbReference>
<protein>
    <recommendedName>
        <fullName evidence="2">Diels-Alderase N-terminal domain-containing protein</fullName>
    </recommendedName>
</protein>
<organism evidence="3 4">
    <name type="scientific">Penicillium arizonense</name>
    <dbReference type="NCBI Taxonomy" id="1835702"/>
    <lineage>
        <taxon>Eukaryota</taxon>
        <taxon>Fungi</taxon>
        <taxon>Dikarya</taxon>
        <taxon>Ascomycota</taxon>
        <taxon>Pezizomycotina</taxon>
        <taxon>Eurotiomycetes</taxon>
        <taxon>Eurotiomycetidae</taxon>
        <taxon>Eurotiales</taxon>
        <taxon>Aspergillaceae</taxon>
        <taxon>Penicillium</taxon>
    </lineage>
</organism>
<dbReference type="Proteomes" id="UP000177622">
    <property type="component" value="Unassembled WGS sequence"/>
</dbReference>
<reference evidence="3 4" key="1">
    <citation type="journal article" date="2016" name="Sci. Rep.">
        <title>Penicillium arizonense, a new, genome sequenced fungal species, reveals a high chemical diversity in secreted metabolites.</title>
        <authorList>
            <person name="Grijseels S."/>
            <person name="Nielsen J.C."/>
            <person name="Randelovic M."/>
            <person name="Nielsen J."/>
            <person name="Nielsen K.F."/>
            <person name="Workman M."/>
            <person name="Frisvad J.C."/>
        </authorList>
    </citation>
    <scope>NUCLEOTIDE SEQUENCE [LARGE SCALE GENOMIC DNA]</scope>
    <source>
        <strain evidence="3 4">CBS 141311</strain>
    </source>
</reference>
<dbReference type="EMBL" id="LXJU01000036">
    <property type="protein sequence ID" value="OGE47844.1"/>
    <property type="molecule type" value="Genomic_DNA"/>
</dbReference>
<evidence type="ECO:0000256" key="1">
    <source>
        <dbReference type="SAM" id="SignalP"/>
    </source>
</evidence>
<name>A0A1F5L3N4_PENAI</name>
<dbReference type="RefSeq" id="XP_022483301.1">
    <property type="nucleotide sequence ID" value="XM_022636865.1"/>
</dbReference>
<proteinExistence type="predicted"/>
<comment type="caution">
    <text evidence="3">The sequence shown here is derived from an EMBL/GenBank/DDBJ whole genome shotgun (WGS) entry which is preliminary data.</text>
</comment>
<dbReference type="InterPro" id="IPR056402">
    <property type="entry name" value="DA_N"/>
</dbReference>
<feature type="domain" description="Diels-Alderase N-terminal" evidence="2">
    <location>
        <begin position="44"/>
        <end position="168"/>
    </location>
</feature>
<gene>
    <name evidence="3" type="ORF">PENARI_c036G06753</name>
</gene>
<accession>A0A1F5L3N4</accession>
<dbReference type="STRING" id="1835702.A0A1F5L3N4"/>
<dbReference type="AlphaFoldDB" id="A0A1F5L3N4"/>
<evidence type="ECO:0000313" key="4">
    <source>
        <dbReference type="Proteomes" id="UP000177622"/>
    </source>
</evidence>
<dbReference type="Pfam" id="PF24137">
    <property type="entry name" value="DA_N"/>
    <property type="match status" value="1"/>
</dbReference>
<dbReference type="GeneID" id="34581599"/>